<keyword evidence="4 5" id="KW-0472">Membrane</keyword>
<protein>
    <submittedName>
        <fullName evidence="6">Uncharacterized protein</fullName>
    </submittedName>
</protein>
<dbReference type="InterPro" id="IPR002523">
    <property type="entry name" value="MgTranspt_CorA/ZnTranspt_ZntB"/>
</dbReference>
<gene>
    <name evidence="6" type="ORF">BHQ10_009414</name>
</gene>
<comment type="subcellular location">
    <subcellularLocation>
        <location evidence="1">Membrane</location>
        <topology evidence="1">Multi-pass membrane protein</topology>
    </subcellularLocation>
</comment>
<dbReference type="Pfam" id="PF01544">
    <property type="entry name" value="CorA"/>
    <property type="match status" value="1"/>
</dbReference>
<evidence type="ECO:0000313" key="7">
    <source>
        <dbReference type="Proteomes" id="UP000249363"/>
    </source>
</evidence>
<evidence type="ECO:0000256" key="4">
    <source>
        <dbReference type="ARBA" id="ARBA00023136"/>
    </source>
</evidence>
<evidence type="ECO:0000256" key="5">
    <source>
        <dbReference type="SAM" id="Phobius"/>
    </source>
</evidence>
<keyword evidence="3 5" id="KW-1133">Transmembrane helix</keyword>
<organism evidence="6 7">
    <name type="scientific">Talaromyces amestolkiae</name>
    <dbReference type="NCBI Taxonomy" id="1196081"/>
    <lineage>
        <taxon>Eukaryota</taxon>
        <taxon>Fungi</taxon>
        <taxon>Dikarya</taxon>
        <taxon>Ascomycota</taxon>
        <taxon>Pezizomycotina</taxon>
        <taxon>Eurotiomycetes</taxon>
        <taxon>Eurotiomycetidae</taxon>
        <taxon>Eurotiales</taxon>
        <taxon>Trichocomaceae</taxon>
        <taxon>Talaromyces</taxon>
        <taxon>Talaromyces sect. Talaromyces</taxon>
    </lineage>
</organism>
<dbReference type="SUPFAM" id="SSF144083">
    <property type="entry name" value="Magnesium transport protein CorA, transmembrane region"/>
    <property type="match status" value="1"/>
</dbReference>
<dbReference type="RefSeq" id="XP_040737916.1">
    <property type="nucleotide sequence ID" value="XM_040882327.1"/>
</dbReference>
<dbReference type="OrthoDB" id="3231000at2759"/>
<keyword evidence="2 5" id="KW-0812">Transmembrane</keyword>
<dbReference type="EMBL" id="MIKG01000024">
    <property type="protein sequence ID" value="RAO73402.1"/>
    <property type="molecule type" value="Genomic_DNA"/>
</dbReference>
<feature type="transmembrane region" description="Helical" evidence="5">
    <location>
        <begin position="413"/>
        <end position="431"/>
    </location>
</feature>
<dbReference type="STRING" id="1196081.A0A364LC83"/>
<dbReference type="GeneID" id="63798628"/>
<keyword evidence="7" id="KW-1185">Reference proteome</keyword>
<evidence type="ECO:0000256" key="1">
    <source>
        <dbReference type="ARBA" id="ARBA00004141"/>
    </source>
</evidence>
<dbReference type="InterPro" id="IPR045863">
    <property type="entry name" value="CorA_TM1_TM2"/>
</dbReference>
<comment type="caution">
    <text evidence="6">The sequence shown here is derived from an EMBL/GenBank/DDBJ whole genome shotgun (WGS) entry which is preliminary data.</text>
</comment>
<proteinExistence type="predicted"/>
<accession>A0A364LC83</accession>
<dbReference type="Gene3D" id="1.20.58.340">
    <property type="entry name" value="Magnesium transport protein CorA, transmembrane region"/>
    <property type="match status" value="1"/>
</dbReference>
<dbReference type="AlphaFoldDB" id="A0A364LC83"/>
<dbReference type="Proteomes" id="UP000249363">
    <property type="component" value="Unassembled WGS sequence"/>
</dbReference>
<sequence length="470" mass="53870">MDKTYKDFVRAQMRLNPCLYGLAEFMTKDRPKLQPDGIFSCLEYLKNNTRRLWTRVTPHDFVSTIRTAHQSPDEVLGRVLFVQDPGPETIDCLGSAFDIDPLFFATYIDTSFADLELRPAPPSIAIVPSRFSAKDAVHLHYQRILNLGDCARISEEKLKLDSNVARSVKRIPLLGGANLAFVRSCCSVLKKPVNGRQWLCLVLLDSTTADIIQFDGSTKETRRYAQIPFQGGFEDIMDPISFSQFISTGASIVWRPRSLTQAVIRYFAKDMPGFDPTDPSMLSLSYYPIKVTISEWMIYTLLLSRYVKHYEYRLYRLDVQLRPDDLHELQPWRRRSKQSLHKLRLMQSFVEHHISTELEKGPWTDVLHDIQHLSSQVAQWASFLESLSSVATTMIQLTDTRRSVQEADNVKRLTAIALIFVPLGFVASLFSMSETVAPWSDRFWLYFAVAVPLLLVVLVFSVYPLGRVQR</sequence>
<evidence type="ECO:0000256" key="3">
    <source>
        <dbReference type="ARBA" id="ARBA00022989"/>
    </source>
</evidence>
<evidence type="ECO:0000256" key="2">
    <source>
        <dbReference type="ARBA" id="ARBA00022692"/>
    </source>
</evidence>
<name>A0A364LC83_TALAM</name>
<evidence type="ECO:0000313" key="6">
    <source>
        <dbReference type="EMBL" id="RAO73402.1"/>
    </source>
</evidence>
<feature type="transmembrane region" description="Helical" evidence="5">
    <location>
        <begin position="443"/>
        <end position="465"/>
    </location>
</feature>
<dbReference type="GO" id="GO:0016020">
    <property type="term" value="C:membrane"/>
    <property type="evidence" value="ECO:0007669"/>
    <property type="project" value="UniProtKB-SubCell"/>
</dbReference>
<reference evidence="6 7" key="1">
    <citation type="journal article" date="2017" name="Biotechnol. Biofuels">
        <title>Differential beta-glucosidase expression as a function of carbon source availability in Talaromyces amestolkiae: a genomic and proteomic approach.</title>
        <authorList>
            <person name="de Eugenio L.I."/>
            <person name="Mendez-Liter J.A."/>
            <person name="Nieto-Dominguez M."/>
            <person name="Alonso L."/>
            <person name="Gil-Munoz J."/>
            <person name="Barriuso J."/>
            <person name="Prieto A."/>
            <person name="Martinez M.J."/>
        </authorList>
    </citation>
    <scope>NUCLEOTIDE SEQUENCE [LARGE SCALE GENOMIC DNA]</scope>
    <source>
        <strain evidence="6 7">CIB</strain>
    </source>
</reference>
<dbReference type="GO" id="GO:0046873">
    <property type="term" value="F:metal ion transmembrane transporter activity"/>
    <property type="evidence" value="ECO:0007669"/>
    <property type="project" value="InterPro"/>
</dbReference>